<dbReference type="SMART" id="SM00256">
    <property type="entry name" value="FBOX"/>
    <property type="match status" value="1"/>
</dbReference>
<dbReference type="Proteomes" id="UP000467841">
    <property type="component" value="Unassembled WGS sequence"/>
</dbReference>
<dbReference type="AlphaFoldDB" id="A0A6D2HEZ0"/>
<feature type="domain" description="F-box" evidence="1">
    <location>
        <begin position="1"/>
        <end position="46"/>
    </location>
</feature>
<proteinExistence type="predicted"/>
<dbReference type="Pfam" id="PF07734">
    <property type="entry name" value="FBA_1"/>
    <property type="match status" value="1"/>
</dbReference>
<keyword evidence="3" id="KW-1185">Reference proteome</keyword>
<evidence type="ECO:0000313" key="2">
    <source>
        <dbReference type="EMBL" id="CAA7013247.1"/>
    </source>
</evidence>
<gene>
    <name evidence="2" type="ORF">MERR_LOCUS481</name>
</gene>
<accession>A0A6D2HEZ0</accession>
<dbReference type="CDD" id="cd22157">
    <property type="entry name" value="F-box_AtFBW1-like"/>
    <property type="match status" value="1"/>
</dbReference>
<comment type="caution">
    <text evidence="2">The sequence shown here is derived from an EMBL/GenBank/DDBJ whole genome shotgun (WGS) entry which is preliminary data.</text>
</comment>
<dbReference type="OrthoDB" id="1021601at2759"/>
<dbReference type="PANTHER" id="PTHR31672">
    <property type="entry name" value="BNACNNG10540D PROTEIN"/>
    <property type="match status" value="1"/>
</dbReference>
<evidence type="ECO:0000259" key="1">
    <source>
        <dbReference type="PROSITE" id="PS50181"/>
    </source>
</evidence>
<dbReference type="InterPro" id="IPR006527">
    <property type="entry name" value="F-box-assoc_dom_typ1"/>
</dbReference>
<organism evidence="2 3">
    <name type="scientific">Microthlaspi erraticum</name>
    <dbReference type="NCBI Taxonomy" id="1685480"/>
    <lineage>
        <taxon>Eukaryota</taxon>
        <taxon>Viridiplantae</taxon>
        <taxon>Streptophyta</taxon>
        <taxon>Embryophyta</taxon>
        <taxon>Tracheophyta</taxon>
        <taxon>Spermatophyta</taxon>
        <taxon>Magnoliopsida</taxon>
        <taxon>eudicotyledons</taxon>
        <taxon>Gunneridae</taxon>
        <taxon>Pentapetalae</taxon>
        <taxon>rosids</taxon>
        <taxon>malvids</taxon>
        <taxon>Brassicales</taxon>
        <taxon>Brassicaceae</taxon>
        <taxon>Coluteocarpeae</taxon>
        <taxon>Microthlaspi</taxon>
    </lineage>
</organism>
<dbReference type="PANTHER" id="PTHR31672:SF13">
    <property type="entry name" value="F-BOX PROTEIN CPR30-LIKE"/>
    <property type="match status" value="1"/>
</dbReference>
<dbReference type="EMBL" id="CACVBM020000033">
    <property type="protein sequence ID" value="CAA7013247.1"/>
    <property type="molecule type" value="Genomic_DNA"/>
</dbReference>
<dbReference type="Pfam" id="PF00646">
    <property type="entry name" value="F-box"/>
    <property type="match status" value="1"/>
</dbReference>
<sequence>MMISDLPSELVEEIISRVPMKLMGMVRSTCKKWNSLSKDQSFVKKHIGKVAASTREREFLIITGGHGLELISYNLNKTNNNDNDLSMNRKGTLIGRECTDPLLLTYQVFHCNGVLLCVLGNMNTRLVVWNPYWGNTRWIDERKDDSGLVKRFAFGYDKSCGSHKILKWFDHHLEIFNLRYNSWKVHNVTLDLDINIGYRRQGVSLKGNTYWHARSYESRNAFIMCFDFTRERFGPRLPLPFGDNYECDVYLSAVREEKLAMLIRPWGTKEMEVWITDKIEPDAVTWTNFFKVYTKPQVDITPQPYMFKFISFFIEEEKKIAVVFFENCTSQICTTAYIIGENGYCKRVDLRKSPNIQLLQFVCSYVPTSVQI</sequence>
<name>A0A6D2HEZ0_9BRAS</name>
<dbReference type="InterPro" id="IPR017451">
    <property type="entry name" value="F-box-assoc_interact_dom"/>
</dbReference>
<dbReference type="InterPro" id="IPR001810">
    <property type="entry name" value="F-box_dom"/>
</dbReference>
<dbReference type="InterPro" id="IPR036047">
    <property type="entry name" value="F-box-like_dom_sf"/>
</dbReference>
<dbReference type="InterPro" id="IPR050796">
    <property type="entry name" value="SCF_F-box_component"/>
</dbReference>
<dbReference type="NCBIfam" id="TIGR01640">
    <property type="entry name" value="F_box_assoc_1"/>
    <property type="match status" value="1"/>
</dbReference>
<reference evidence="2" key="1">
    <citation type="submission" date="2020-01" db="EMBL/GenBank/DDBJ databases">
        <authorList>
            <person name="Mishra B."/>
        </authorList>
    </citation>
    <scope>NUCLEOTIDE SEQUENCE [LARGE SCALE GENOMIC DNA]</scope>
</reference>
<dbReference type="SUPFAM" id="SSF81383">
    <property type="entry name" value="F-box domain"/>
    <property type="match status" value="1"/>
</dbReference>
<dbReference type="Gene3D" id="1.20.1280.50">
    <property type="match status" value="1"/>
</dbReference>
<protein>
    <recommendedName>
        <fullName evidence="1">F-box domain-containing protein</fullName>
    </recommendedName>
</protein>
<evidence type="ECO:0000313" key="3">
    <source>
        <dbReference type="Proteomes" id="UP000467841"/>
    </source>
</evidence>
<dbReference type="PROSITE" id="PS50181">
    <property type="entry name" value="FBOX"/>
    <property type="match status" value="1"/>
</dbReference>